<feature type="binding site" evidence="14 15">
    <location>
        <position position="89"/>
    </location>
    <ligand>
        <name>a divalent metal cation</name>
        <dbReference type="ChEBI" id="CHEBI:60240"/>
    </ligand>
</feature>
<keyword evidence="10 14" id="KW-0479">Metal-binding</keyword>
<keyword evidence="8 14" id="KW-0963">Cytoplasm</keyword>
<dbReference type="PANTHER" id="PTHR10954">
    <property type="entry name" value="RIBONUCLEASE H2 SUBUNIT A"/>
    <property type="match status" value="1"/>
</dbReference>
<evidence type="ECO:0000256" key="5">
    <source>
        <dbReference type="ARBA" id="ARBA00007383"/>
    </source>
</evidence>
<evidence type="ECO:0000256" key="4">
    <source>
        <dbReference type="ARBA" id="ARBA00004496"/>
    </source>
</evidence>
<evidence type="ECO:0000256" key="10">
    <source>
        <dbReference type="ARBA" id="ARBA00022723"/>
    </source>
</evidence>
<dbReference type="GO" id="GO:0006298">
    <property type="term" value="P:mismatch repair"/>
    <property type="evidence" value="ECO:0007669"/>
    <property type="project" value="TreeGrafter"/>
</dbReference>
<evidence type="ECO:0000313" key="19">
    <source>
        <dbReference type="Proteomes" id="UP001056429"/>
    </source>
</evidence>
<dbReference type="Gene3D" id="3.30.420.10">
    <property type="entry name" value="Ribonuclease H-like superfamily/Ribonuclease H"/>
    <property type="match status" value="1"/>
</dbReference>
<evidence type="ECO:0000256" key="11">
    <source>
        <dbReference type="ARBA" id="ARBA00022759"/>
    </source>
</evidence>
<proteinExistence type="inferred from homology"/>
<dbReference type="AlphaFoldDB" id="A0A9J6P6H2"/>
<accession>A0A9J6P6H2</accession>
<reference evidence="18" key="2">
    <citation type="submission" date="2021-04" db="EMBL/GenBank/DDBJ databases">
        <authorList>
            <person name="Dong X."/>
        </authorList>
    </citation>
    <scope>NUCLEOTIDE SEQUENCE</scope>
    <source>
        <strain evidence="18">ZWT</strain>
    </source>
</reference>
<evidence type="ECO:0000256" key="3">
    <source>
        <dbReference type="ARBA" id="ARBA00004065"/>
    </source>
</evidence>
<dbReference type="NCBIfam" id="NF000595">
    <property type="entry name" value="PRK00015.1-3"/>
    <property type="match status" value="1"/>
</dbReference>
<dbReference type="GO" id="GO:0043137">
    <property type="term" value="P:DNA replication, removal of RNA primer"/>
    <property type="evidence" value="ECO:0007669"/>
    <property type="project" value="TreeGrafter"/>
</dbReference>
<organism evidence="18 19">
    <name type="scientific">Oceanirhabdus seepicola</name>
    <dbReference type="NCBI Taxonomy" id="2828781"/>
    <lineage>
        <taxon>Bacteria</taxon>
        <taxon>Bacillati</taxon>
        <taxon>Bacillota</taxon>
        <taxon>Clostridia</taxon>
        <taxon>Eubacteriales</taxon>
        <taxon>Clostridiaceae</taxon>
        <taxon>Oceanirhabdus</taxon>
    </lineage>
</organism>
<protein>
    <recommendedName>
        <fullName evidence="7 14">Ribonuclease HII</fullName>
        <shortName evidence="14">RNase HII</shortName>
        <ecNumber evidence="6 14">3.1.26.4</ecNumber>
    </recommendedName>
</protein>
<dbReference type="InterPro" id="IPR012337">
    <property type="entry name" value="RNaseH-like_sf"/>
</dbReference>
<evidence type="ECO:0000259" key="17">
    <source>
        <dbReference type="PROSITE" id="PS51975"/>
    </source>
</evidence>
<sequence>MIKDIGALKVKEIKDVVTKEIDHMYVSKDIVNVEKLISILSEDGRSAVKALKVKCDKEITKLQNEIERVKKLYEFDINHNNGLIIAGVDEVGRGPLAGPIVGAAVVLDYSSLKANDLILGINDSKKIKESERERLFDQIIKECVDYKIVGIDNLTIDNNGISWCNNEIFKNAILGLNVKPEKVLCDGYCIKNFNVENEAVIKGDTKSAAIACASIIAKVYRDRMMKEYSEKYPEYDFHNNVGYGTQKHIEALREHGYTDIHRKSFIKNLLNL</sequence>
<keyword evidence="19" id="KW-1185">Reference proteome</keyword>
<dbReference type="GO" id="GO:0005737">
    <property type="term" value="C:cytoplasm"/>
    <property type="evidence" value="ECO:0007669"/>
    <property type="project" value="UniProtKB-SubCell"/>
</dbReference>
<dbReference type="EMBL" id="JAGSOJ010000003">
    <property type="protein sequence ID" value="MCM1991096.1"/>
    <property type="molecule type" value="Genomic_DNA"/>
</dbReference>
<evidence type="ECO:0000256" key="2">
    <source>
        <dbReference type="ARBA" id="ARBA00001946"/>
    </source>
</evidence>
<dbReference type="PROSITE" id="PS51975">
    <property type="entry name" value="RNASE_H_2"/>
    <property type="match status" value="1"/>
</dbReference>
<evidence type="ECO:0000256" key="16">
    <source>
        <dbReference type="RuleBase" id="RU003515"/>
    </source>
</evidence>
<evidence type="ECO:0000256" key="9">
    <source>
        <dbReference type="ARBA" id="ARBA00022722"/>
    </source>
</evidence>
<feature type="binding site" evidence="14 15">
    <location>
        <position position="90"/>
    </location>
    <ligand>
        <name>a divalent metal cation</name>
        <dbReference type="ChEBI" id="CHEBI:60240"/>
    </ligand>
</feature>
<dbReference type="GO" id="GO:0032299">
    <property type="term" value="C:ribonuclease H2 complex"/>
    <property type="evidence" value="ECO:0007669"/>
    <property type="project" value="TreeGrafter"/>
</dbReference>
<comment type="caution">
    <text evidence="18">The sequence shown here is derived from an EMBL/GenBank/DDBJ whole genome shotgun (WGS) entry which is preliminary data.</text>
</comment>
<evidence type="ECO:0000256" key="13">
    <source>
        <dbReference type="ARBA" id="ARBA00023211"/>
    </source>
</evidence>
<dbReference type="GO" id="GO:0004523">
    <property type="term" value="F:RNA-DNA hybrid ribonuclease activity"/>
    <property type="evidence" value="ECO:0007669"/>
    <property type="project" value="UniProtKB-UniRule"/>
</dbReference>
<dbReference type="InterPro" id="IPR022898">
    <property type="entry name" value="RNase_HII"/>
</dbReference>
<dbReference type="Proteomes" id="UP001056429">
    <property type="component" value="Unassembled WGS sequence"/>
</dbReference>
<evidence type="ECO:0000256" key="14">
    <source>
        <dbReference type="HAMAP-Rule" id="MF_00052"/>
    </source>
</evidence>
<dbReference type="PANTHER" id="PTHR10954:SF18">
    <property type="entry name" value="RIBONUCLEASE HII"/>
    <property type="match status" value="1"/>
</dbReference>
<keyword evidence="11 14" id="KW-0255">Endonuclease</keyword>
<comment type="function">
    <text evidence="3 14 16">Endonuclease that specifically degrades the RNA of RNA-DNA hybrids.</text>
</comment>
<comment type="subcellular location">
    <subcellularLocation>
        <location evidence="4 14">Cytoplasm</location>
    </subcellularLocation>
</comment>
<comment type="similarity">
    <text evidence="5 14 16">Belongs to the RNase HII family.</text>
</comment>
<dbReference type="GO" id="GO:0030145">
    <property type="term" value="F:manganese ion binding"/>
    <property type="evidence" value="ECO:0007669"/>
    <property type="project" value="UniProtKB-UniRule"/>
</dbReference>
<comment type="cofactor">
    <cofactor evidence="2">
        <name>Mg(2+)</name>
        <dbReference type="ChEBI" id="CHEBI:18420"/>
    </cofactor>
</comment>
<evidence type="ECO:0000256" key="6">
    <source>
        <dbReference type="ARBA" id="ARBA00012180"/>
    </source>
</evidence>
<dbReference type="InterPro" id="IPR024567">
    <property type="entry name" value="RNase_HII/HIII_dom"/>
</dbReference>
<feature type="binding site" evidence="14 15">
    <location>
        <position position="186"/>
    </location>
    <ligand>
        <name>a divalent metal cation</name>
        <dbReference type="ChEBI" id="CHEBI:60240"/>
    </ligand>
</feature>
<evidence type="ECO:0000256" key="7">
    <source>
        <dbReference type="ARBA" id="ARBA00019179"/>
    </source>
</evidence>
<dbReference type="NCBIfam" id="NF000594">
    <property type="entry name" value="PRK00015.1-1"/>
    <property type="match status" value="1"/>
</dbReference>
<evidence type="ECO:0000256" key="12">
    <source>
        <dbReference type="ARBA" id="ARBA00022801"/>
    </source>
</evidence>
<feature type="domain" description="RNase H type-2" evidence="17">
    <location>
        <begin position="83"/>
        <end position="272"/>
    </location>
</feature>
<dbReference type="EC" id="3.1.26.4" evidence="6 14"/>
<keyword evidence="13 14" id="KW-0464">Manganese</keyword>
<evidence type="ECO:0000256" key="8">
    <source>
        <dbReference type="ARBA" id="ARBA00022490"/>
    </source>
</evidence>
<evidence type="ECO:0000313" key="18">
    <source>
        <dbReference type="EMBL" id="MCM1991096.1"/>
    </source>
</evidence>
<evidence type="ECO:0000256" key="1">
    <source>
        <dbReference type="ARBA" id="ARBA00000077"/>
    </source>
</evidence>
<dbReference type="InterPro" id="IPR001352">
    <property type="entry name" value="RNase_HII/HIII"/>
</dbReference>
<dbReference type="RefSeq" id="WP_250860546.1">
    <property type="nucleotide sequence ID" value="NZ_JAGSOJ010000003.1"/>
</dbReference>
<gene>
    <name evidence="14" type="primary">rnhB</name>
    <name evidence="18" type="ORF">KDK92_15290</name>
</gene>
<dbReference type="HAMAP" id="MF_00052_B">
    <property type="entry name" value="RNase_HII_B"/>
    <property type="match status" value="1"/>
</dbReference>
<keyword evidence="9 14" id="KW-0540">Nuclease</keyword>
<comment type="catalytic activity">
    <reaction evidence="1 14 15 16">
        <text>Endonucleolytic cleavage to 5'-phosphomonoester.</text>
        <dbReference type="EC" id="3.1.26.4"/>
    </reaction>
</comment>
<reference evidence="18" key="1">
    <citation type="journal article" date="2021" name="mSystems">
        <title>Bacteria and Archaea Synergistically Convert Glycine Betaine to Biogenic Methane in the Formosa Cold Seep of the South China Sea.</title>
        <authorList>
            <person name="Li L."/>
            <person name="Zhang W."/>
            <person name="Zhang S."/>
            <person name="Song L."/>
            <person name="Sun Q."/>
            <person name="Zhang H."/>
            <person name="Xiang H."/>
            <person name="Dong X."/>
        </authorList>
    </citation>
    <scope>NUCLEOTIDE SEQUENCE</scope>
    <source>
        <strain evidence="18">ZWT</strain>
    </source>
</reference>
<keyword evidence="12 14" id="KW-0378">Hydrolase</keyword>
<dbReference type="GO" id="GO:0003723">
    <property type="term" value="F:RNA binding"/>
    <property type="evidence" value="ECO:0007669"/>
    <property type="project" value="UniProtKB-UniRule"/>
</dbReference>
<dbReference type="CDD" id="cd07182">
    <property type="entry name" value="RNase_HII_bacteria_HII_like"/>
    <property type="match status" value="1"/>
</dbReference>
<name>A0A9J6P6H2_9CLOT</name>
<evidence type="ECO:0000256" key="15">
    <source>
        <dbReference type="PROSITE-ProRule" id="PRU01319"/>
    </source>
</evidence>
<dbReference type="SUPFAM" id="SSF53098">
    <property type="entry name" value="Ribonuclease H-like"/>
    <property type="match status" value="1"/>
</dbReference>
<comment type="cofactor">
    <cofactor evidence="14 15">
        <name>Mn(2+)</name>
        <dbReference type="ChEBI" id="CHEBI:29035"/>
    </cofactor>
    <cofactor evidence="14 15">
        <name>Mg(2+)</name>
        <dbReference type="ChEBI" id="CHEBI:18420"/>
    </cofactor>
    <text evidence="14 15">Manganese or magnesium. Binds 1 divalent metal ion per monomer in the absence of substrate. May bind a second metal ion after substrate binding.</text>
</comment>
<dbReference type="Pfam" id="PF01351">
    <property type="entry name" value="RNase_HII"/>
    <property type="match status" value="1"/>
</dbReference>
<dbReference type="InterPro" id="IPR036397">
    <property type="entry name" value="RNaseH_sf"/>
</dbReference>